<comment type="caution">
    <text evidence="2">The sequence shown here is derived from an EMBL/GenBank/DDBJ whole genome shotgun (WGS) entry which is preliminary data.</text>
</comment>
<proteinExistence type="predicted"/>
<dbReference type="SMART" id="SM00220">
    <property type="entry name" value="S_TKc"/>
    <property type="match status" value="1"/>
</dbReference>
<name>I0YLV0_COCSC</name>
<dbReference type="Gene3D" id="1.10.510.10">
    <property type="entry name" value="Transferase(Phosphotransferase) domain 1"/>
    <property type="match status" value="1"/>
</dbReference>
<dbReference type="PANTHER" id="PTHR44329:SF25">
    <property type="entry name" value="PROTEIN KINASE DOMAIN-CONTAINING PROTEIN"/>
    <property type="match status" value="1"/>
</dbReference>
<dbReference type="OrthoDB" id="514577at2759"/>
<keyword evidence="3" id="KW-1185">Reference proteome</keyword>
<dbReference type="InterPro" id="IPR000719">
    <property type="entry name" value="Prot_kinase_dom"/>
</dbReference>
<dbReference type="GeneID" id="17037478"/>
<accession>I0YLV0</accession>
<dbReference type="InterPro" id="IPR001245">
    <property type="entry name" value="Ser-Thr/Tyr_kinase_cat_dom"/>
</dbReference>
<evidence type="ECO:0000313" key="3">
    <source>
        <dbReference type="Proteomes" id="UP000007264"/>
    </source>
</evidence>
<evidence type="ECO:0000259" key="1">
    <source>
        <dbReference type="PROSITE" id="PS50011"/>
    </source>
</evidence>
<dbReference type="InterPro" id="IPR008271">
    <property type="entry name" value="Ser/Thr_kinase_AS"/>
</dbReference>
<dbReference type="PROSITE" id="PS00108">
    <property type="entry name" value="PROTEIN_KINASE_ST"/>
    <property type="match status" value="1"/>
</dbReference>
<dbReference type="EMBL" id="AGSI01000019">
    <property type="protein sequence ID" value="EIE19369.1"/>
    <property type="molecule type" value="Genomic_DNA"/>
</dbReference>
<evidence type="ECO:0000313" key="2">
    <source>
        <dbReference type="EMBL" id="EIE19369.1"/>
    </source>
</evidence>
<gene>
    <name evidence="2" type="ORF">COCSUDRAFT_19713</name>
</gene>
<dbReference type="InterPro" id="IPR011009">
    <property type="entry name" value="Kinase-like_dom_sf"/>
</dbReference>
<organism evidence="2 3">
    <name type="scientific">Coccomyxa subellipsoidea (strain C-169)</name>
    <name type="common">Green microalga</name>
    <dbReference type="NCBI Taxonomy" id="574566"/>
    <lineage>
        <taxon>Eukaryota</taxon>
        <taxon>Viridiplantae</taxon>
        <taxon>Chlorophyta</taxon>
        <taxon>core chlorophytes</taxon>
        <taxon>Trebouxiophyceae</taxon>
        <taxon>Trebouxiophyceae incertae sedis</taxon>
        <taxon>Coccomyxaceae</taxon>
        <taxon>Coccomyxa</taxon>
        <taxon>Coccomyxa subellipsoidea</taxon>
    </lineage>
</organism>
<dbReference type="SUPFAM" id="SSF56112">
    <property type="entry name" value="Protein kinase-like (PK-like)"/>
    <property type="match status" value="1"/>
</dbReference>
<dbReference type="AlphaFoldDB" id="I0YLV0"/>
<dbReference type="PROSITE" id="PS50011">
    <property type="entry name" value="PROTEIN_KINASE_DOM"/>
    <property type="match status" value="1"/>
</dbReference>
<dbReference type="PANTHER" id="PTHR44329">
    <property type="entry name" value="SERINE/THREONINE-PROTEIN KINASE TNNI3K-RELATED"/>
    <property type="match status" value="1"/>
</dbReference>
<dbReference type="PRINTS" id="PR00109">
    <property type="entry name" value="TYRKINASE"/>
</dbReference>
<dbReference type="RefSeq" id="XP_005643913.1">
    <property type="nucleotide sequence ID" value="XM_005643856.1"/>
</dbReference>
<reference evidence="2 3" key="1">
    <citation type="journal article" date="2012" name="Genome Biol.">
        <title>The genome of the polar eukaryotic microalga coccomyxa subellipsoidea reveals traits of cold adaptation.</title>
        <authorList>
            <person name="Blanc G."/>
            <person name="Agarkova I."/>
            <person name="Grimwood J."/>
            <person name="Kuo A."/>
            <person name="Brueggeman A."/>
            <person name="Dunigan D."/>
            <person name="Gurnon J."/>
            <person name="Ladunga I."/>
            <person name="Lindquist E."/>
            <person name="Lucas S."/>
            <person name="Pangilinan J."/>
            <person name="Proschold T."/>
            <person name="Salamov A."/>
            <person name="Schmutz J."/>
            <person name="Weeks D."/>
            <person name="Yamada T."/>
            <person name="Claverie J.M."/>
            <person name="Grigoriev I."/>
            <person name="Van Etten J."/>
            <person name="Lomsadze A."/>
            <person name="Borodovsky M."/>
        </authorList>
    </citation>
    <scope>NUCLEOTIDE SEQUENCE [LARGE SCALE GENOMIC DNA]</scope>
    <source>
        <strain evidence="2 3">C-169</strain>
    </source>
</reference>
<dbReference type="InterPro" id="IPR051681">
    <property type="entry name" value="Ser/Thr_Kinases-Pseudokinases"/>
</dbReference>
<dbReference type="Pfam" id="PF00069">
    <property type="entry name" value="Pkinase"/>
    <property type="match status" value="1"/>
</dbReference>
<dbReference type="GO" id="GO:0004674">
    <property type="term" value="F:protein serine/threonine kinase activity"/>
    <property type="evidence" value="ECO:0007669"/>
    <property type="project" value="TreeGrafter"/>
</dbReference>
<dbReference type="eggNOG" id="KOG0192">
    <property type="taxonomic scope" value="Eukaryota"/>
</dbReference>
<protein>
    <submittedName>
        <fullName evidence="2">Kinase-like protein</fullName>
    </submittedName>
</protein>
<sequence>MTEYMRGGSLSQFLTAYNQGVIPLRVRAELALHAVNGLAYLHEMHVVHFDLKPDNLLLDGPLILGGYAGAHPVPMLKVADFGLSKHKWSNYVSGVKDLRGTLPYMAPELVSDPDHVSEKADVWSLGMVLWEMLTLQAPFQSLAPQQIIAGLMVGNMAPEVPHWCEPEWRGLMEACWEVNPSSRPSFRTLAGQLEKIIDAAPAI</sequence>
<dbReference type="KEGG" id="csl:COCSUDRAFT_19713"/>
<dbReference type="Proteomes" id="UP000007264">
    <property type="component" value="Unassembled WGS sequence"/>
</dbReference>
<dbReference type="GO" id="GO:0005524">
    <property type="term" value="F:ATP binding"/>
    <property type="evidence" value="ECO:0007669"/>
    <property type="project" value="InterPro"/>
</dbReference>
<feature type="domain" description="Protein kinase" evidence="1">
    <location>
        <begin position="1"/>
        <end position="197"/>
    </location>
</feature>
<dbReference type="STRING" id="574566.I0YLV0"/>